<dbReference type="Proteomes" id="UP001558613">
    <property type="component" value="Unassembled WGS sequence"/>
</dbReference>
<dbReference type="PROSITE" id="PS50994">
    <property type="entry name" value="INTEGRASE"/>
    <property type="match status" value="1"/>
</dbReference>
<dbReference type="EMBL" id="JAYMGO010000003">
    <property type="protein sequence ID" value="KAL1277442.1"/>
    <property type="molecule type" value="Genomic_DNA"/>
</dbReference>
<feature type="region of interest" description="Disordered" evidence="1">
    <location>
        <begin position="179"/>
        <end position="215"/>
    </location>
</feature>
<dbReference type="InterPro" id="IPR001584">
    <property type="entry name" value="Integrase_cat-core"/>
</dbReference>
<dbReference type="PANTHER" id="PTHR47331:SF1">
    <property type="entry name" value="GAG-LIKE PROTEIN"/>
    <property type="match status" value="1"/>
</dbReference>
<feature type="region of interest" description="Disordered" evidence="1">
    <location>
        <begin position="40"/>
        <end position="115"/>
    </location>
</feature>
<keyword evidence="4" id="KW-1185">Reference proteome</keyword>
<dbReference type="PANTHER" id="PTHR47331">
    <property type="entry name" value="PHD-TYPE DOMAIN-CONTAINING PROTEIN"/>
    <property type="match status" value="1"/>
</dbReference>
<sequence>MSEDQNVEYQLRGARPRRTVRQPPYLQDFELQYAGLPRANVLLPQSPPQAQVSDAFKQYDDEREGDVGSPDSLESSRQALEPWYLTTDRWSEKEDRSLPRDEYSLPPDVQSTVHDLEQENRRLRAAQLSMREEITQLIEIQKSMQKMLINQSQSQGSVPVTQPQPRALTLPVPLPRVVNRQSESPVPTPAPRAFPVPAPRRLSTSKNSDPYAAGYAQHAPPLMQSYPNASDPENVAAQISSDTLAALTERFGRPHQLPSQPGRSYKITGAFTAELLSLTEHTYPVAELQQRYRHLRGLPLQPVHKACPLLLIGADHPHLITPIEPVRLGPPGGPAAVRTRLEPVMPDIPDPTTYSTWNELVEATVQRLKDTGPPSAEHYQTAEWHILQKSQVESFPDEYKLLKAGKPVPSTSRLLPLAPEFDDSCQLIRVGGRLRRAEGLELSVLHPIVLDPHHWVTKLLIRDYDSKLCHPGPERVFGEMRRNFWVLRGREAIHKQQHLCKDCQKWKNQPIIPKMADLPPARLRLLKPPFYSTGMDCFGPFQVKIGRRCEKRWGIIFKCLTTRSVHLDLLSSIDTDSFLMALRRFVARCGTPTELYSDHGTNFHGGQRELQEAFASLTPQIQLQLAKQKISFHFNPPAAPHFGGAWEREIKSVKTALRVTISTQVVTEEVLQTVLIEVEGMLNSKPLGYISSDIADLDPVTPNYLLMGRPDSSLPFVVYPATEIMGRRRWRQSQVLADQFWIDYGSDVEKTEEATKVCWR</sequence>
<organism evidence="3 4">
    <name type="scientific">Cirrhinus molitorella</name>
    <name type="common">mud carp</name>
    <dbReference type="NCBI Taxonomy" id="172907"/>
    <lineage>
        <taxon>Eukaryota</taxon>
        <taxon>Metazoa</taxon>
        <taxon>Chordata</taxon>
        <taxon>Craniata</taxon>
        <taxon>Vertebrata</taxon>
        <taxon>Euteleostomi</taxon>
        <taxon>Actinopterygii</taxon>
        <taxon>Neopterygii</taxon>
        <taxon>Teleostei</taxon>
        <taxon>Ostariophysi</taxon>
        <taxon>Cypriniformes</taxon>
        <taxon>Cyprinidae</taxon>
        <taxon>Labeoninae</taxon>
        <taxon>Labeonini</taxon>
        <taxon>Cirrhinus</taxon>
    </lineage>
</organism>
<evidence type="ECO:0000313" key="3">
    <source>
        <dbReference type="EMBL" id="KAL1277442.1"/>
    </source>
</evidence>
<evidence type="ECO:0000313" key="4">
    <source>
        <dbReference type="Proteomes" id="UP001558613"/>
    </source>
</evidence>
<dbReference type="Gene3D" id="3.30.420.10">
    <property type="entry name" value="Ribonuclease H-like superfamily/Ribonuclease H"/>
    <property type="match status" value="1"/>
</dbReference>
<dbReference type="InterPro" id="IPR036397">
    <property type="entry name" value="RNaseH_sf"/>
</dbReference>
<dbReference type="SUPFAM" id="SSF53098">
    <property type="entry name" value="Ribonuclease H-like"/>
    <property type="match status" value="1"/>
</dbReference>
<gene>
    <name evidence="3" type="ORF">QQF64_024115</name>
</gene>
<dbReference type="InterPro" id="IPR012337">
    <property type="entry name" value="RNaseH-like_sf"/>
</dbReference>
<name>A0ABR3NKB7_9TELE</name>
<evidence type="ECO:0000259" key="2">
    <source>
        <dbReference type="PROSITE" id="PS50994"/>
    </source>
</evidence>
<proteinExistence type="predicted"/>
<feature type="compositionally biased region" description="Pro residues" evidence="1">
    <location>
        <begin position="186"/>
        <end position="198"/>
    </location>
</feature>
<accession>A0ABR3NKB7</accession>
<feature type="domain" description="Integrase catalytic" evidence="2">
    <location>
        <begin position="524"/>
        <end position="710"/>
    </location>
</feature>
<comment type="caution">
    <text evidence="3">The sequence shown here is derived from an EMBL/GenBank/DDBJ whole genome shotgun (WGS) entry which is preliminary data.</text>
</comment>
<feature type="compositionally biased region" description="Basic and acidic residues" evidence="1">
    <location>
        <begin position="89"/>
        <end position="103"/>
    </location>
</feature>
<reference evidence="3 4" key="1">
    <citation type="submission" date="2023-09" db="EMBL/GenBank/DDBJ databases">
        <authorList>
            <person name="Wang M."/>
        </authorList>
    </citation>
    <scope>NUCLEOTIDE SEQUENCE [LARGE SCALE GENOMIC DNA]</scope>
    <source>
        <strain evidence="3">GT-2023</strain>
        <tissue evidence="3">Liver</tissue>
    </source>
</reference>
<evidence type="ECO:0000256" key="1">
    <source>
        <dbReference type="SAM" id="MobiDB-lite"/>
    </source>
</evidence>
<protein>
    <recommendedName>
        <fullName evidence="2">Integrase catalytic domain-containing protein</fullName>
    </recommendedName>
</protein>
<feature type="region of interest" description="Disordered" evidence="1">
    <location>
        <begin position="1"/>
        <end position="24"/>
    </location>
</feature>